<feature type="compositionally biased region" description="Low complexity" evidence="1">
    <location>
        <begin position="42"/>
        <end position="55"/>
    </location>
</feature>
<dbReference type="EMBL" id="MN079082">
    <property type="protein sequence ID" value="QEA04349.1"/>
    <property type="molecule type" value="Genomic_DNA"/>
</dbReference>
<feature type="region of interest" description="Disordered" evidence="1">
    <location>
        <begin position="35"/>
        <end position="77"/>
    </location>
</feature>
<evidence type="ECO:0000256" key="1">
    <source>
        <dbReference type="SAM" id="MobiDB-lite"/>
    </source>
</evidence>
<accession>A0A5B8R611</accession>
<dbReference type="AlphaFoldDB" id="A0A5B8R611"/>
<evidence type="ECO:0000313" key="2">
    <source>
        <dbReference type="EMBL" id="QEA04349.1"/>
    </source>
</evidence>
<gene>
    <name evidence="2" type="ORF">KBTEX_00657</name>
</gene>
<proteinExistence type="predicted"/>
<sequence length="77" mass="8641">MAIKSWDPRKLQDHDIQGSRFEHLVADAWAEVHEDDGLPGQSAEASYTETASASENGSDWHATHTPFANLRDQLTRH</sequence>
<organism evidence="2">
    <name type="scientific">uncultured organism</name>
    <dbReference type="NCBI Taxonomy" id="155900"/>
    <lineage>
        <taxon>unclassified sequences</taxon>
        <taxon>environmental samples</taxon>
    </lineage>
</organism>
<protein>
    <submittedName>
        <fullName evidence="2">Uncharacterized protein</fullName>
    </submittedName>
</protein>
<name>A0A5B8R611_9ZZZZ</name>
<reference evidence="2" key="1">
    <citation type="submission" date="2019-06" db="EMBL/GenBank/DDBJ databases">
        <authorList>
            <person name="Murdoch R.W."/>
            <person name="Fathepure B."/>
        </authorList>
    </citation>
    <scope>NUCLEOTIDE SEQUENCE</scope>
</reference>